<feature type="binding site" evidence="10">
    <location>
        <position position="278"/>
    </location>
    <ligand>
        <name>GMP</name>
        <dbReference type="ChEBI" id="CHEBI:58115"/>
    </ligand>
</feature>
<evidence type="ECO:0000256" key="9">
    <source>
        <dbReference type="PIRSR" id="PIRSR601233-1"/>
    </source>
</evidence>
<evidence type="ECO:0000256" key="11">
    <source>
        <dbReference type="PIRSR" id="PIRSR601233-3"/>
    </source>
</evidence>
<feature type="binding site" evidence="11">
    <location>
        <position position="138"/>
    </location>
    <ligand>
        <name>Mn(2+)</name>
        <dbReference type="ChEBI" id="CHEBI:29035"/>
        <label>1</label>
    </ligand>
</feature>
<dbReference type="NCBIfam" id="TIGR03073">
    <property type="entry name" value="release_rtcB"/>
    <property type="match status" value="1"/>
</dbReference>
<keyword evidence="2 12" id="KW-0436">Ligase</keyword>
<feature type="binding site" evidence="10">
    <location>
        <position position="373"/>
    </location>
    <ligand>
        <name>GMP</name>
        <dbReference type="ChEBI" id="CHEBI:58115"/>
    </ligand>
</feature>
<evidence type="ECO:0000256" key="1">
    <source>
        <dbReference type="ARBA" id="ARBA00012726"/>
    </source>
</evidence>
<feature type="binding site" evidence="10">
    <location>
        <begin position="295"/>
        <end position="298"/>
    </location>
    <ligand>
        <name>GMP</name>
        <dbReference type="ChEBI" id="CHEBI:58115"/>
    </ligand>
</feature>
<keyword evidence="7 11" id="KW-0464">Manganese</keyword>
<dbReference type="Proteomes" id="UP000273143">
    <property type="component" value="Chromosome"/>
</dbReference>
<evidence type="ECO:0000256" key="8">
    <source>
        <dbReference type="ARBA" id="ARBA00047746"/>
    </source>
</evidence>
<feature type="binding site" evidence="11">
    <location>
        <position position="169"/>
    </location>
    <ligand>
        <name>Mn(2+)</name>
        <dbReference type="ChEBI" id="CHEBI:29035"/>
        <label>2</label>
    </ligand>
</feature>
<dbReference type="GO" id="GO:0006396">
    <property type="term" value="P:RNA processing"/>
    <property type="evidence" value="ECO:0007669"/>
    <property type="project" value="InterPro"/>
</dbReference>
<evidence type="ECO:0000256" key="3">
    <source>
        <dbReference type="ARBA" id="ARBA00022723"/>
    </source>
</evidence>
<dbReference type="Gene3D" id="3.90.1860.10">
    <property type="entry name" value="tRNA-splicing ligase RtcB"/>
    <property type="match status" value="1"/>
</dbReference>
<dbReference type="RefSeq" id="WP_127164518.1">
    <property type="nucleotide sequence ID" value="NZ_CP029822.1"/>
</dbReference>
<comment type="catalytic activity">
    <reaction evidence="8">
        <text>a 3'-end 3'-phospho-ribonucleotide-RNA + a 5'-end dephospho-ribonucleoside-RNA + GTP = a ribonucleotidyl-ribonucleotide-RNA + GMP + diphosphate</text>
        <dbReference type="Rhea" id="RHEA:68076"/>
        <dbReference type="Rhea" id="RHEA-COMP:10463"/>
        <dbReference type="Rhea" id="RHEA-COMP:13936"/>
        <dbReference type="Rhea" id="RHEA-COMP:17355"/>
        <dbReference type="ChEBI" id="CHEBI:33019"/>
        <dbReference type="ChEBI" id="CHEBI:37565"/>
        <dbReference type="ChEBI" id="CHEBI:58115"/>
        <dbReference type="ChEBI" id="CHEBI:83062"/>
        <dbReference type="ChEBI" id="CHEBI:138284"/>
        <dbReference type="ChEBI" id="CHEBI:173118"/>
        <dbReference type="EC" id="6.5.1.8"/>
    </reaction>
</comment>
<dbReference type="GO" id="GO:0046872">
    <property type="term" value="F:metal ion binding"/>
    <property type="evidence" value="ECO:0007669"/>
    <property type="project" value="UniProtKB-KW"/>
</dbReference>
<dbReference type="InterPro" id="IPR017510">
    <property type="entry name" value="RtcB2"/>
</dbReference>
<dbReference type="Pfam" id="PF01139">
    <property type="entry name" value="RtcB"/>
    <property type="match status" value="2"/>
</dbReference>
<proteinExistence type="predicted"/>
<feature type="active site" description="GMP-histidine intermediate" evidence="9">
    <location>
        <position position="295"/>
    </location>
</feature>
<organism evidence="12 13">
    <name type="scientific">Entomomonas moraniae</name>
    <dbReference type="NCBI Taxonomy" id="2213226"/>
    <lineage>
        <taxon>Bacteria</taxon>
        <taxon>Pseudomonadati</taxon>
        <taxon>Pseudomonadota</taxon>
        <taxon>Gammaproteobacteria</taxon>
        <taxon>Pseudomonadales</taxon>
        <taxon>Pseudomonadaceae</taxon>
        <taxon>Entomomonas</taxon>
    </lineage>
</organism>
<feature type="binding site" evidence="10">
    <location>
        <begin position="240"/>
        <end position="241"/>
    </location>
    <ligand>
        <name>GMP</name>
        <dbReference type="ChEBI" id="CHEBI:58115"/>
    </ligand>
</feature>
<dbReference type="KEGG" id="emo:DM558_14110"/>
<name>A0A451EPT8_9GAMM</name>
<evidence type="ECO:0000256" key="2">
    <source>
        <dbReference type="ARBA" id="ARBA00022598"/>
    </source>
</evidence>
<dbReference type="GO" id="GO:0005525">
    <property type="term" value="F:GTP binding"/>
    <property type="evidence" value="ECO:0007669"/>
    <property type="project" value="UniProtKB-KW"/>
</dbReference>
<feature type="binding site" evidence="11">
    <location>
        <position position="74"/>
    </location>
    <ligand>
        <name>Mn(2+)</name>
        <dbReference type="ChEBI" id="CHEBI:29035"/>
        <label>1</label>
    </ligand>
</feature>
<dbReference type="InterPro" id="IPR001233">
    <property type="entry name" value="RtcB"/>
</dbReference>
<accession>A0A451EPT8</accession>
<keyword evidence="6 10" id="KW-0342">GTP-binding</keyword>
<keyword evidence="4 10" id="KW-0547">Nucleotide-binding</keyword>
<sequence>MGNFIRPLSDTTSLVASDNTWIEGSAIQQLQTTAKLAGMIKVVGMPDLHPGRGYPIGAAFFSTERFYPALVGGDIGCGMSLWQTDIKTVGLNLDKLEKRLGCIDQPLTTEQCQNLWGDCEQDLSDYGLPPATIGSGNHFAELLSLDTVYDEEIVDALSLTKKSLQLLVHSGSRGLGGQILRNHVERYNHDGLAENTAEAEDYFNQHNAALLFAVQNRELIARRILRNLRAEGNKLVDISHNMVERSSINGSRGWLHRKGAAPSDKGLVVIPGSRGDYSYLVKPMQTEVCLLSLAHGAGRKWMRSECKGRLKHRYTVAQLVRTPLGSRVICSNRELLYEEAPQAYKSIDTVIEALLGAKLIELVARFKPIMTYKVQKEGK</sequence>
<dbReference type="GO" id="GO:0003972">
    <property type="term" value="F:RNA ligase (ATP) activity"/>
    <property type="evidence" value="ECO:0007669"/>
    <property type="project" value="TreeGrafter"/>
</dbReference>
<dbReference type="PANTHER" id="PTHR11118:SF1">
    <property type="entry name" value="RNA-SPLICING LIGASE RTCB HOMOLOG"/>
    <property type="match status" value="1"/>
</dbReference>
<evidence type="ECO:0000313" key="13">
    <source>
        <dbReference type="Proteomes" id="UP000273143"/>
    </source>
</evidence>
<evidence type="ECO:0000256" key="10">
    <source>
        <dbReference type="PIRSR" id="PIRSR601233-2"/>
    </source>
</evidence>
<keyword evidence="3 11" id="KW-0479">Metal-binding</keyword>
<evidence type="ECO:0000256" key="7">
    <source>
        <dbReference type="ARBA" id="ARBA00023211"/>
    </source>
</evidence>
<dbReference type="EMBL" id="CP029822">
    <property type="protein sequence ID" value="AZS51830.1"/>
    <property type="molecule type" value="Genomic_DNA"/>
</dbReference>
<dbReference type="AlphaFoldDB" id="A0A451EPT8"/>
<dbReference type="EC" id="6.5.1.8" evidence="1"/>
<evidence type="ECO:0000256" key="6">
    <source>
        <dbReference type="ARBA" id="ARBA00023134"/>
    </source>
</evidence>
<dbReference type="InterPro" id="IPR036025">
    <property type="entry name" value="RtcB-like_sf"/>
</dbReference>
<evidence type="ECO:0000256" key="4">
    <source>
        <dbReference type="ARBA" id="ARBA00022741"/>
    </source>
</evidence>
<protein>
    <recommendedName>
        <fullName evidence="1">3'-phosphate/5'-hydroxy nucleic acid ligase</fullName>
        <ecNumber evidence="1">6.5.1.8</ecNumber>
    </recommendedName>
</protein>
<dbReference type="GO" id="GO:0042245">
    <property type="term" value="P:RNA repair"/>
    <property type="evidence" value="ECO:0007669"/>
    <property type="project" value="UniProtKB-KW"/>
</dbReference>
<evidence type="ECO:0000256" key="5">
    <source>
        <dbReference type="ARBA" id="ARBA00022800"/>
    </source>
</evidence>
<dbReference type="NCBIfam" id="NF007153">
    <property type="entry name" value="PRK09588.1"/>
    <property type="match status" value="1"/>
</dbReference>
<feature type="binding site" evidence="11">
    <location>
        <position position="240"/>
    </location>
    <ligand>
        <name>Mn(2+)</name>
        <dbReference type="ChEBI" id="CHEBI:29035"/>
        <label>2</label>
    </ligand>
</feature>
<dbReference type="PANTHER" id="PTHR11118">
    <property type="entry name" value="RNA-SPLICING LIGASE RTCB HOMOLOG"/>
    <property type="match status" value="1"/>
</dbReference>
<dbReference type="GO" id="GO:0170057">
    <property type="term" value="F:RNA ligase (GTP) activity"/>
    <property type="evidence" value="ECO:0007669"/>
    <property type="project" value="UniProtKB-EC"/>
</dbReference>
<dbReference type="SUPFAM" id="SSF103365">
    <property type="entry name" value="Hypothetical protein PH1602"/>
    <property type="match status" value="1"/>
</dbReference>
<evidence type="ECO:0000313" key="12">
    <source>
        <dbReference type="EMBL" id="AZS51830.1"/>
    </source>
</evidence>
<reference evidence="13" key="1">
    <citation type="submission" date="2018-06" db="EMBL/GenBank/DDBJ databases">
        <title>Complete genome of Pseudomonas insecticola strain QZS01.</title>
        <authorList>
            <person name="Wang J."/>
            <person name="Su Q."/>
        </authorList>
    </citation>
    <scope>NUCLEOTIDE SEQUENCE [LARGE SCALE GENOMIC DNA]</scope>
    <source>
        <strain evidence="13">QZS01</strain>
    </source>
</reference>
<keyword evidence="5" id="KW-0692">RNA repair</keyword>
<feature type="binding site" evidence="10">
    <location>
        <begin position="137"/>
        <end position="141"/>
    </location>
    <ligand>
        <name>GMP</name>
        <dbReference type="ChEBI" id="CHEBI:58115"/>
    </ligand>
</feature>
<gene>
    <name evidence="12" type="ORF">DM558_14110</name>
</gene>
<keyword evidence="13" id="KW-1185">Reference proteome</keyword>
<comment type="cofactor">
    <cofactor evidence="11">
        <name>Mn(2+)</name>
        <dbReference type="ChEBI" id="CHEBI:29035"/>
    </cofactor>
    <text evidence="11">Binds 2 manganese ions per subunit.</text>
</comment>